<feature type="region of interest" description="Disordered" evidence="5">
    <location>
        <begin position="365"/>
        <end position="396"/>
    </location>
</feature>
<accession>A0A7S2IB17</accession>
<reference evidence="8" key="1">
    <citation type="submission" date="2021-01" db="EMBL/GenBank/DDBJ databases">
        <authorList>
            <person name="Corre E."/>
            <person name="Pelletier E."/>
            <person name="Niang G."/>
            <person name="Scheremetjew M."/>
            <person name="Finn R."/>
            <person name="Kale V."/>
            <person name="Holt S."/>
            <person name="Cochrane G."/>
            <person name="Meng A."/>
            <person name="Brown T."/>
            <person name="Cohen L."/>
        </authorList>
    </citation>
    <scope>NUCLEOTIDE SEQUENCE</scope>
    <source>
        <strain evidence="8">CCMP826</strain>
    </source>
</reference>
<dbReference type="SUPFAM" id="SSF57196">
    <property type="entry name" value="EGF/Laminin"/>
    <property type="match status" value="1"/>
</dbReference>
<protein>
    <recommendedName>
        <fullName evidence="7">EGF-like domain-containing protein</fullName>
    </recommendedName>
</protein>
<dbReference type="PANTHER" id="PTHR11219">
    <property type="entry name" value="TENEURIN AND N-ACETYLGLUCOSAMINE-1-PHOSPHODIESTER ALPHA-N-ACETYLGLUCOSAMINIDASE"/>
    <property type="match status" value="1"/>
</dbReference>
<dbReference type="CDD" id="cd00054">
    <property type="entry name" value="EGF_CA"/>
    <property type="match status" value="1"/>
</dbReference>
<dbReference type="PROSITE" id="PS00022">
    <property type="entry name" value="EGF_1"/>
    <property type="match status" value="1"/>
</dbReference>
<feature type="domain" description="EGF-like" evidence="7">
    <location>
        <begin position="220"/>
        <end position="260"/>
    </location>
</feature>
<dbReference type="EMBL" id="HBGV01017583">
    <property type="protein sequence ID" value="CAD9513860.1"/>
    <property type="molecule type" value="Transcribed_RNA"/>
</dbReference>
<keyword evidence="1 4" id="KW-0245">EGF-like domain</keyword>
<evidence type="ECO:0000256" key="1">
    <source>
        <dbReference type="ARBA" id="ARBA00022536"/>
    </source>
</evidence>
<feature type="transmembrane region" description="Helical" evidence="6">
    <location>
        <begin position="43"/>
        <end position="63"/>
    </location>
</feature>
<dbReference type="Gene3D" id="2.10.25.10">
    <property type="entry name" value="Laminin"/>
    <property type="match status" value="4"/>
</dbReference>
<dbReference type="PANTHER" id="PTHR11219:SF69">
    <property type="entry name" value="TENEURIN-A"/>
    <property type="match status" value="1"/>
</dbReference>
<dbReference type="InterPro" id="IPR000742">
    <property type="entry name" value="EGF"/>
</dbReference>
<evidence type="ECO:0000256" key="2">
    <source>
        <dbReference type="ARBA" id="ARBA00022737"/>
    </source>
</evidence>
<keyword evidence="6" id="KW-0812">Transmembrane</keyword>
<keyword evidence="3 4" id="KW-1015">Disulfide bond</keyword>
<dbReference type="AlphaFoldDB" id="A0A7S2IB17"/>
<feature type="disulfide bond" evidence="4">
    <location>
        <begin position="250"/>
        <end position="259"/>
    </location>
</feature>
<evidence type="ECO:0000256" key="5">
    <source>
        <dbReference type="SAM" id="MobiDB-lite"/>
    </source>
</evidence>
<keyword evidence="6" id="KW-1133">Transmembrane helix</keyword>
<dbReference type="GO" id="GO:0007157">
    <property type="term" value="P:heterophilic cell-cell adhesion via plasma membrane cell adhesion molecules"/>
    <property type="evidence" value="ECO:0007669"/>
    <property type="project" value="TreeGrafter"/>
</dbReference>
<feature type="compositionally biased region" description="Polar residues" evidence="5">
    <location>
        <begin position="276"/>
        <end position="287"/>
    </location>
</feature>
<dbReference type="PROSITE" id="PS01186">
    <property type="entry name" value="EGF_2"/>
    <property type="match status" value="1"/>
</dbReference>
<dbReference type="GO" id="GO:0050839">
    <property type="term" value="F:cell adhesion molecule binding"/>
    <property type="evidence" value="ECO:0007669"/>
    <property type="project" value="TreeGrafter"/>
</dbReference>
<evidence type="ECO:0000256" key="6">
    <source>
        <dbReference type="SAM" id="Phobius"/>
    </source>
</evidence>
<comment type="caution">
    <text evidence="4">Lacks conserved residue(s) required for the propagation of feature annotation.</text>
</comment>
<keyword evidence="2" id="KW-0677">Repeat</keyword>
<keyword evidence="6" id="KW-0472">Membrane</keyword>
<dbReference type="InterPro" id="IPR051216">
    <property type="entry name" value="Teneurin"/>
</dbReference>
<feature type="transmembrane region" description="Helical" evidence="6">
    <location>
        <begin position="306"/>
        <end position="328"/>
    </location>
</feature>
<dbReference type="SMART" id="SM00181">
    <property type="entry name" value="EGF"/>
    <property type="match status" value="4"/>
</dbReference>
<sequence>MNIRTLRTMFSYPPWQDAQNKSGALLKKDRRHVLCRHRDRSPIPFQSISFSTLTVVVIIFAFFGRDCSNTSVYAATPDATFACDPPCQNDGICTHEPLTFGYENGIRRRAKSGNEKGVCVCTEGFGGDSCEMTCTLRCYNGGKCNPYLQVGGLTSCTCDKGYEGRQCDIEVCGDALSSCLNGAKCVKRARGDYECDCTAAHESYAGPQCEYEATTFCALDGSPSKTHFCVNGGQCVDKVPHQKPHKGCSCPKGYTGEHCQYIMDIHRPMAGPVITRSETPRPNSPRTRTGKQPIIQDYNSGEIASILFFVAFLVSTTAVFACACMTIYTSWKRRRTSDALGDWSLWESGVFEELGMDRLSVVTDDLTEDGTEIEDDASNKEDDDDDDSKKISNRAQ</sequence>
<evidence type="ECO:0000256" key="3">
    <source>
        <dbReference type="ARBA" id="ARBA00023157"/>
    </source>
</evidence>
<dbReference type="GO" id="GO:0046982">
    <property type="term" value="F:protein heterodimerization activity"/>
    <property type="evidence" value="ECO:0007669"/>
    <property type="project" value="TreeGrafter"/>
</dbReference>
<feature type="region of interest" description="Disordered" evidence="5">
    <location>
        <begin position="273"/>
        <end position="293"/>
    </location>
</feature>
<dbReference type="PROSITE" id="PS50026">
    <property type="entry name" value="EGF_3"/>
    <property type="match status" value="2"/>
</dbReference>
<feature type="domain" description="EGF-like" evidence="7">
    <location>
        <begin position="168"/>
        <end position="210"/>
    </location>
</feature>
<proteinExistence type="predicted"/>
<dbReference type="GO" id="GO:0042803">
    <property type="term" value="F:protein homodimerization activity"/>
    <property type="evidence" value="ECO:0007669"/>
    <property type="project" value="TreeGrafter"/>
</dbReference>
<evidence type="ECO:0000313" key="8">
    <source>
        <dbReference type="EMBL" id="CAD9513860.1"/>
    </source>
</evidence>
<feature type="compositionally biased region" description="Acidic residues" evidence="5">
    <location>
        <begin position="365"/>
        <end position="386"/>
    </location>
</feature>
<name>A0A7S2IB17_9STRA</name>
<gene>
    <name evidence="8" type="ORF">HTAM1171_LOCUS10848</name>
</gene>
<evidence type="ECO:0000259" key="7">
    <source>
        <dbReference type="PROSITE" id="PS50026"/>
    </source>
</evidence>
<evidence type="ECO:0000256" key="4">
    <source>
        <dbReference type="PROSITE-ProRule" id="PRU00076"/>
    </source>
</evidence>
<organism evidence="8">
    <name type="scientific">Helicotheca tamesis</name>
    <dbReference type="NCBI Taxonomy" id="374047"/>
    <lineage>
        <taxon>Eukaryota</taxon>
        <taxon>Sar</taxon>
        <taxon>Stramenopiles</taxon>
        <taxon>Ochrophyta</taxon>
        <taxon>Bacillariophyta</taxon>
        <taxon>Mediophyceae</taxon>
        <taxon>Lithodesmiophycidae</taxon>
        <taxon>Lithodesmiales</taxon>
        <taxon>Lithodesmiaceae</taxon>
        <taxon>Helicotheca</taxon>
    </lineage>
</organism>